<dbReference type="EC" id="2.7.7.48" evidence="1"/>
<dbReference type="PROSITE" id="PS50525">
    <property type="entry name" value="RDRP_SSRNA_NEG_SEG"/>
    <property type="match status" value="1"/>
</dbReference>
<protein>
    <recommendedName>
        <fullName evidence="2">RNA-directed RNA polymerase L</fullName>
        <ecNumber evidence="1">2.7.7.48</ecNumber>
    </recommendedName>
    <alternativeName>
        <fullName evidence="4">Large structural protein</fullName>
    </alternativeName>
    <alternativeName>
        <fullName evidence="6">Replicase</fullName>
    </alternativeName>
    <alternativeName>
        <fullName evidence="5">Transcriptase</fullName>
    </alternativeName>
</protein>
<accession>A0A7U3RCZ9</accession>
<evidence type="ECO:0000256" key="1">
    <source>
        <dbReference type="ARBA" id="ARBA00012494"/>
    </source>
</evidence>
<evidence type="ECO:0000256" key="2">
    <source>
        <dbReference type="ARBA" id="ARBA00018602"/>
    </source>
</evidence>
<dbReference type="InterPro" id="IPR007099">
    <property type="entry name" value="RNA-dir_pol_NSvirus"/>
</dbReference>
<evidence type="ECO:0000256" key="4">
    <source>
        <dbReference type="ARBA" id="ARBA00030285"/>
    </source>
</evidence>
<proteinExistence type="predicted"/>
<sequence length="2012" mass="235844">MSNKGVFYLGDYKELFLKSQTGIVGYVEPDYYVVDNEEPYYKPNITAHIDDHKVYIANHDQESTSVYYDLALDREIDISDVAKLAHDSIIWLLFGKENMKSLQSEYFWINEAPGKSTPDYYCYHNDILITVEVKTNRVLDNSSFSEALEQYSSVLKSSQLNTLNLAICLAPNKMLISDCLYLNKGLARRCFKALIYIHHLQDILAKNYPYINFDRGKRSINIPFGLVSDSEDDKLLITKEMYSCWDKTHPDLHLPREYKIMISRQQPVIDQRIKDEEAFNGLYKRCNTLPNDKLLLKLGFAIPSIDSKSQSLVFPDSKRITNTIFSELFLSFLKSVTDDQPVLKCSKKHLYLRSTMEEYLAVETHDHCRGLWSTYTIEDECSYFRYVENDKVNTKVKEGRSMQNVGFKTFITPSLKERLSNQQASYRFRKHSLNYFPQDIDLTMYKKYLLESKEIVFPECANSYIDNNEVCSLPYQDESWFQHIKFWQRLVEEINIGRYSSKGNWNRFHVQRIYPYNAWLFTHGTGQDNHQFWYLIFHTEWPVLDTDDFDFLGSGWYCTKHINSLKEDKISQYLNILERLVSIRKFWDSVFYKEEDRSHDHFVASYLISMDAKQSTIDTLSLFRYVYMELCKEQEHRNVYKIWTKMPNLIRTPTLSWIVFRMSLLLKTNPSQPLIEENDSLSSQMDFRSLVSWVDGLPIPSFSIILSLSYMHYAIPHPTSIGLHGKVSIMRKLIQEELKLPQDKSKIGWSSPNIAELGDHEFSVSFMKALGEYASKFLMIRYPNWPSFWEEFSSQLSLWKLSDFATFKKSTRVDDIDPGKRAYCFEEVTKLCQRLNLNKSDEPQYSPYYDLNKLVNEQMYNENNRNVSIFVKDQQTGVREIFVLTINLRILIKLMEIFSRIINKCLPNETLSVPRRKHDLVINHSHSAMTEKINLIKKLQPQAYKILLLRYSSSSDAKAWCQQFCMPAFGCFIRSMLLKSYGEEASHLIDLIMFILNQITLKHIHIDDRVKRWMRDHQDVLSQDETFMYIMNMYKGRIEGLYEDGGIRNKSNMMQGIPHETSSTIHASYLLLASDVLSVIVNEFSKRDLEMIRFGKCVITNMVSSDDSGILFSIPVALKLDKNGNVMEDSLKLLSAFKEVMSRYGLIIENCKKLFSARVSFEKSTIFAETPVFEFNSKFYLGISTNTAEIKFVCSQFTIGYHANLQDRISEAMNSLSTCLAEGLRQDLINIIQLCLRRMHHRFLYYNWWDNTAMLELDRLSCPYLGTLPIVQPGFIGFFNLSNIIDYAYVKRSPFLKYLLMNRSFEQYDNLEYYSLYLKLGRKHQRLREKYGLNKEDFLSQLSLIENGDYDFLRRRLPESLMIKLKLLSPGLNTSMSFVNIAKIHMSSCYAANTACIKIKGQQEKITLWDAVKRVQSMVKDDFKSLLPNHTIVRLVELFDNSVEGRSVREQSRHPLTLTLLPHNTSGVLSVRERFLNAWVNGFDDITYAMLKQSQDLYPEISTSFKETLINCENDPFKLDSILFKLDKHYSNIRFIGHKPANKDLKEVYSSFLASNWKRWNSRFINYEVFSKLDYSYPLAELTQGKLKKIKDLVGYYMYGWKVNIIKQHFRKLILYEINDWTDIIPKEAILSEEEVFLLMSNNSTYKWLDLKKVDFIGNKIFPYSPDRIYVRNRGYWYLITHDDDGWKVFRDQFTPITILHSWKHVVKPDLKFYLSLLNCRIILDVDHGLSIRSNKWNSDSFKAIPSELKIKKESVNLFCLKGKEFVLQDYIVKLPSDYQTDFIKHLTKVCLGFTSEIRDFHFWESLSEELADADDDEGLNDCEKGLIRSLLFHVQQPVVSSEVTVPNLSASESIGEEFLGNIMELLMKVHDEEEEELCKMGYTDEEKEKIRLEKYKISYIDPLIDDDILKVQDLLLDDIQDTYKRVQKTHVSSNRIWNKLRANYYTCISRMEERYKSFPKRFKQIQKIQNKSGVYIHKSLTGESFYIGDLGDENANASEEDVLMIYDPGGF</sequence>
<dbReference type="EMBL" id="MK356554">
    <property type="protein sequence ID" value="QHD64848.1"/>
    <property type="molecule type" value="Viral_cRNA"/>
</dbReference>
<keyword evidence="3" id="KW-0808">Transferase</keyword>
<evidence type="ECO:0000313" key="8">
    <source>
        <dbReference type="EMBL" id="QHD64848.1"/>
    </source>
</evidence>
<keyword evidence="8" id="KW-0548">Nucleotidyltransferase</keyword>
<dbReference type="GO" id="GO:0039694">
    <property type="term" value="P:viral RNA genome replication"/>
    <property type="evidence" value="ECO:0007669"/>
    <property type="project" value="InterPro"/>
</dbReference>
<dbReference type="InterPro" id="IPR007322">
    <property type="entry name" value="RNA_pol_bunyavir"/>
</dbReference>
<evidence type="ECO:0000256" key="3">
    <source>
        <dbReference type="ARBA" id="ARBA00022679"/>
    </source>
</evidence>
<dbReference type="Pfam" id="PF04196">
    <property type="entry name" value="Bunya_RdRp"/>
    <property type="match status" value="1"/>
</dbReference>
<dbReference type="GO" id="GO:0006351">
    <property type="term" value="P:DNA-templated transcription"/>
    <property type="evidence" value="ECO:0007669"/>
    <property type="project" value="InterPro"/>
</dbReference>
<keyword evidence="8" id="KW-0696">RNA-directed RNA polymerase</keyword>
<dbReference type="GO" id="GO:0003968">
    <property type="term" value="F:RNA-directed RNA polymerase activity"/>
    <property type="evidence" value="ECO:0007669"/>
    <property type="project" value="UniProtKB-KW"/>
</dbReference>
<feature type="domain" description="RdRp catalytic" evidence="7">
    <location>
        <begin position="936"/>
        <end position="1144"/>
    </location>
</feature>
<organism evidence="8">
    <name type="scientific">Leishmania martiniquensis leishbunyavirus 1</name>
    <dbReference type="NCBI Taxonomy" id="2696682"/>
    <lineage>
        <taxon>Viruses</taxon>
        <taxon>Riboviria</taxon>
        <taxon>Orthornavirae</taxon>
        <taxon>Negarnaviricota</taxon>
        <taxon>Polyploviricotina</taxon>
        <taxon>Bunyaviricetes</taxon>
        <taxon>Hareavirales</taxon>
        <taxon>Leishbuviridae</taxon>
        <taxon>Shilevirus</taxon>
        <taxon>Shilevirus martiniquense</taxon>
    </lineage>
</organism>
<evidence type="ECO:0000259" key="7">
    <source>
        <dbReference type="PROSITE" id="PS50525"/>
    </source>
</evidence>
<evidence type="ECO:0000256" key="6">
    <source>
        <dbReference type="ARBA" id="ARBA00031012"/>
    </source>
</evidence>
<name>A0A7U3RCZ9_9VIRU</name>
<evidence type="ECO:0000256" key="5">
    <source>
        <dbReference type="ARBA" id="ARBA00030436"/>
    </source>
</evidence>
<reference evidence="8" key="1">
    <citation type="submission" date="2019-01" db="EMBL/GenBank/DDBJ databases">
        <title>Leishbunyavirus of Leishmania martiniquensis.</title>
        <authorList>
            <person name="Grybchuk D."/>
            <person name="Macedo D.H."/>
            <person name="Kostygov A.Y."/>
            <person name="Yurchenko V."/>
        </authorList>
    </citation>
    <scope>NUCLEOTIDE SEQUENCE</scope>
    <source>
        <strain evidence="8">OSU10</strain>
    </source>
</reference>